<comment type="caution">
    <text evidence="6">The sequence shown here is derived from an EMBL/GenBank/DDBJ whole genome shotgun (WGS) entry which is preliminary data.</text>
</comment>
<sequence length="280" mass="32230">MGKVLVFESGYPLKNNKWNEAKDWLKRVIDSNQFEFFPNFEDIFLYANESGKQSVASFTCLSGVGNQGNPFPSRNAPRDIAKSGELGIIFGGNAACLHISEDLVNSFESNDFRLPISIQQVWKHTNGNLIDNEPYCRKYQDGPVSTAHDWDIDYIDYRFDEVLLLYAECLNELGFVADGESFNIVNNFRLRAGLAPKTSAEIQSQDDFRLWIENERRWEFIGENIRWFDLVRTDRALDVMNAFLTPYNYGGNVTKDRYFYPIPLRATNENPNLLIDPGFK</sequence>
<name>A0A644ZXC1_9ZZZZ</name>
<proteinExistence type="predicted"/>
<keyword evidence="2" id="KW-0732">Signal</keyword>
<keyword evidence="4" id="KW-0998">Cell outer membrane</keyword>
<comment type="subcellular location">
    <subcellularLocation>
        <location evidence="1">Cell outer membrane</location>
    </subcellularLocation>
</comment>
<dbReference type="SUPFAM" id="SSF48452">
    <property type="entry name" value="TPR-like"/>
    <property type="match status" value="1"/>
</dbReference>
<dbReference type="InterPro" id="IPR011990">
    <property type="entry name" value="TPR-like_helical_dom_sf"/>
</dbReference>
<dbReference type="GO" id="GO:0009279">
    <property type="term" value="C:cell outer membrane"/>
    <property type="evidence" value="ECO:0007669"/>
    <property type="project" value="UniProtKB-SubCell"/>
</dbReference>
<feature type="domain" description="RagB/SusD" evidence="5">
    <location>
        <begin position="134"/>
        <end position="277"/>
    </location>
</feature>
<dbReference type="AlphaFoldDB" id="A0A644ZXC1"/>
<reference evidence="6" key="1">
    <citation type="submission" date="2019-08" db="EMBL/GenBank/DDBJ databases">
        <authorList>
            <person name="Kucharzyk K."/>
            <person name="Murdoch R.W."/>
            <person name="Higgins S."/>
            <person name="Loffler F."/>
        </authorList>
    </citation>
    <scope>NUCLEOTIDE SEQUENCE</scope>
</reference>
<dbReference type="EMBL" id="VSSQ01010847">
    <property type="protein sequence ID" value="MPM45366.1"/>
    <property type="molecule type" value="Genomic_DNA"/>
</dbReference>
<evidence type="ECO:0000256" key="2">
    <source>
        <dbReference type="ARBA" id="ARBA00022729"/>
    </source>
</evidence>
<organism evidence="6">
    <name type="scientific">bioreactor metagenome</name>
    <dbReference type="NCBI Taxonomy" id="1076179"/>
    <lineage>
        <taxon>unclassified sequences</taxon>
        <taxon>metagenomes</taxon>
        <taxon>ecological metagenomes</taxon>
    </lineage>
</organism>
<accession>A0A644ZXC1</accession>
<dbReference type="Gene3D" id="1.25.40.390">
    <property type="match status" value="1"/>
</dbReference>
<protein>
    <recommendedName>
        <fullName evidence="5">RagB/SusD domain-containing protein</fullName>
    </recommendedName>
</protein>
<evidence type="ECO:0000256" key="1">
    <source>
        <dbReference type="ARBA" id="ARBA00004442"/>
    </source>
</evidence>
<keyword evidence="3" id="KW-0472">Membrane</keyword>
<evidence type="ECO:0000259" key="5">
    <source>
        <dbReference type="Pfam" id="PF07980"/>
    </source>
</evidence>
<evidence type="ECO:0000313" key="6">
    <source>
        <dbReference type="EMBL" id="MPM45366.1"/>
    </source>
</evidence>
<evidence type="ECO:0000256" key="3">
    <source>
        <dbReference type="ARBA" id="ARBA00023136"/>
    </source>
</evidence>
<dbReference type="InterPro" id="IPR012944">
    <property type="entry name" value="SusD_RagB_dom"/>
</dbReference>
<evidence type="ECO:0000256" key="4">
    <source>
        <dbReference type="ARBA" id="ARBA00023237"/>
    </source>
</evidence>
<gene>
    <name evidence="6" type="ORF">SDC9_92053</name>
</gene>
<dbReference type="Pfam" id="PF07980">
    <property type="entry name" value="SusD_RagB"/>
    <property type="match status" value="1"/>
</dbReference>